<name>A0A9K3LGA6_9STRA</name>
<feature type="region of interest" description="Disordered" evidence="2">
    <location>
        <begin position="56"/>
        <end position="82"/>
    </location>
</feature>
<evidence type="ECO:0000256" key="3">
    <source>
        <dbReference type="SAM" id="Phobius"/>
    </source>
</evidence>
<keyword evidence="3" id="KW-0472">Membrane</keyword>
<gene>
    <name evidence="5" type="ORF">IV203_036936</name>
</gene>
<reference evidence="5" key="1">
    <citation type="journal article" date="2021" name="Sci. Rep.">
        <title>Diploid genomic architecture of Nitzschia inconspicua, an elite biomass production diatom.</title>
        <authorList>
            <person name="Oliver A."/>
            <person name="Podell S."/>
            <person name="Pinowska A."/>
            <person name="Traller J.C."/>
            <person name="Smith S.R."/>
            <person name="McClure R."/>
            <person name="Beliaev A."/>
            <person name="Bohutskyi P."/>
            <person name="Hill E.A."/>
            <person name="Rabines A."/>
            <person name="Zheng H."/>
            <person name="Allen L.Z."/>
            <person name="Kuo A."/>
            <person name="Grigoriev I.V."/>
            <person name="Allen A.E."/>
            <person name="Hazlebeck D."/>
            <person name="Allen E.E."/>
        </authorList>
    </citation>
    <scope>NUCLEOTIDE SEQUENCE</scope>
    <source>
        <strain evidence="5">Hildebrandi</strain>
    </source>
</reference>
<dbReference type="EMBL" id="JAGRRH010000013">
    <property type="protein sequence ID" value="KAG7361835.1"/>
    <property type="molecule type" value="Genomic_DNA"/>
</dbReference>
<keyword evidence="6" id="KW-1185">Reference proteome</keyword>
<dbReference type="InterPro" id="IPR002641">
    <property type="entry name" value="PNPLA_dom"/>
</dbReference>
<keyword evidence="3" id="KW-1133">Transmembrane helix</keyword>
<evidence type="ECO:0000313" key="5">
    <source>
        <dbReference type="EMBL" id="KAG7361835.1"/>
    </source>
</evidence>
<dbReference type="Pfam" id="PF01734">
    <property type="entry name" value="Patatin"/>
    <property type="match status" value="1"/>
</dbReference>
<comment type="caution">
    <text evidence="1">Lacks conserved residue(s) required for the propagation of feature annotation.</text>
</comment>
<reference evidence="5" key="2">
    <citation type="submission" date="2021-04" db="EMBL/GenBank/DDBJ databases">
        <authorList>
            <person name="Podell S."/>
        </authorList>
    </citation>
    <scope>NUCLEOTIDE SEQUENCE</scope>
    <source>
        <strain evidence="5">Hildebrandi</strain>
    </source>
</reference>
<feature type="short sequence motif" description="DGA/G" evidence="1">
    <location>
        <begin position="292"/>
        <end position="294"/>
    </location>
</feature>
<dbReference type="GO" id="GO:0016042">
    <property type="term" value="P:lipid catabolic process"/>
    <property type="evidence" value="ECO:0007669"/>
    <property type="project" value="UniProtKB-UniRule"/>
</dbReference>
<accession>A0A9K3LGA6</accession>
<evidence type="ECO:0000313" key="6">
    <source>
        <dbReference type="Proteomes" id="UP000693970"/>
    </source>
</evidence>
<keyword evidence="1" id="KW-0443">Lipid metabolism</keyword>
<keyword evidence="3" id="KW-0812">Transmembrane</keyword>
<keyword evidence="1" id="KW-0442">Lipid degradation</keyword>
<feature type="short sequence motif" description="GXSXG" evidence="1">
    <location>
        <begin position="153"/>
        <end position="157"/>
    </location>
</feature>
<evidence type="ECO:0000259" key="4">
    <source>
        <dbReference type="PROSITE" id="PS51635"/>
    </source>
</evidence>
<evidence type="ECO:0000256" key="1">
    <source>
        <dbReference type="PROSITE-ProRule" id="PRU01161"/>
    </source>
</evidence>
<feature type="transmembrane region" description="Helical" evidence="3">
    <location>
        <begin position="95"/>
        <end position="116"/>
    </location>
</feature>
<feature type="transmembrane region" description="Helical" evidence="3">
    <location>
        <begin position="147"/>
        <end position="168"/>
    </location>
</feature>
<dbReference type="AlphaFoldDB" id="A0A9K3LGA6"/>
<proteinExistence type="predicted"/>
<sequence>MVNKASTTNNDDDRSAQAAFKEQFLELMRLLPSMVFLVLCLIASTVSFLQPPSTFLSSRQDMPKHILPPKRRQSAKSSSPSNTTLRDFLLHPEGIYLAMAPSFFGFYGYFGALAGIEEGLFTETTPEEDSIGSSSLSSSSLLIQHDILKGVAGASAGAMAAILLAAGISPIKAAQFCSTIQLQDFFDFPAWFSLIKGDKFEAIMNEFLMSSSPIATSASSNATHPELSRSLQLQDALIPVGISAFDLQTLQAKILSEGSMARAARASACFPILFEPVGWIDEATGRNYMFIDGGLRDTSGLAGLAHFTGTAQQSTSLPKRVVNMVVGDFHLKSVPGPSDMPAGLTTSSLLSISIQNLPQCGPWAMKNGPLAVEASRRALLASLDLPLYKGKTDSHFELHIDASHFVVEEPKR</sequence>
<feature type="active site" description="Nucleophile" evidence="1">
    <location>
        <position position="155"/>
    </location>
</feature>
<dbReference type="OrthoDB" id="48624at2759"/>
<dbReference type="PROSITE" id="PS51635">
    <property type="entry name" value="PNPLA"/>
    <property type="match status" value="1"/>
</dbReference>
<comment type="caution">
    <text evidence="5">The sequence shown here is derived from an EMBL/GenBank/DDBJ whole genome shotgun (WGS) entry which is preliminary data.</text>
</comment>
<dbReference type="GO" id="GO:0016787">
    <property type="term" value="F:hydrolase activity"/>
    <property type="evidence" value="ECO:0007669"/>
    <property type="project" value="UniProtKB-UniRule"/>
</dbReference>
<dbReference type="Proteomes" id="UP000693970">
    <property type="component" value="Unassembled WGS sequence"/>
</dbReference>
<protein>
    <submittedName>
        <fullName evidence="5">Patatin-like phospholipase</fullName>
    </submittedName>
</protein>
<keyword evidence="1" id="KW-0378">Hydrolase</keyword>
<feature type="transmembrane region" description="Helical" evidence="3">
    <location>
        <begin position="30"/>
        <end position="49"/>
    </location>
</feature>
<organism evidence="5 6">
    <name type="scientific">Nitzschia inconspicua</name>
    <dbReference type="NCBI Taxonomy" id="303405"/>
    <lineage>
        <taxon>Eukaryota</taxon>
        <taxon>Sar</taxon>
        <taxon>Stramenopiles</taxon>
        <taxon>Ochrophyta</taxon>
        <taxon>Bacillariophyta</taxon>
        <taxon>Bacillariophyceae</taxon>
        <taxon>Bacillariophycidae</taxon>
        <taxon>Bacillariales</taxon>
        <taxon>Bacillariaceae</taxon>
        <taxon>Nitzschia</taxon>
    </lineage>
</organism>
<evidence type="ECO:0000256" key="2">
    <source>
        <dbReference type="SAM" id="MobiDB-lite"/>
    </source>
</evidence>
<feature type="domain" description="PNPLA" evidence="4">
    <location>
        <begin position="97"/>
        <end position="305"/>
    </location>
</feature>
<feature type="active site" description="Proton acceptor" evidence="1">
    <location>
        <position position="292"/>
    </location>
</feature>